<dbReference type="EMBL" id="JANURM010000010">
    <property type="protein sequence ID" value="MDL0089270.1"/>
    <property type="molecule type" value="Genomic_DNA"/>
</dbReference>
<proteinExistence type="predicted"/>
<comment type="caution">
    <text evidence="2">The sequence shown here is derived from an EMBL/GenBank/DDBJ whole genome shotgun (WGS) entry which is preliminary data.</text>
</comment>
<keyword evidence="3" id="KW-1185">Reference proteome</keyword>
<reference evidence="2" key="1">
    <citation type="submission" date="2022-08" db="EMBL/GenBank/DDBJ databases">
        <authorList>
            <person name="Wang H."/>
        </authorList>
    </citation>
    <scope>NUCLEOTIDE SEQUENCE</scope>
    <source>
        <strain evidence="2">PS10</strain>
    </source>
</reference>
<dbReference type="Pfam" id="PF24963">
    <property type="entry name" value="DUF7768"/>
    <property type="match status" value="1"/>
</dbReference>
<dbReference type="Gene3D" id="3.40.50.10400">
    <property type="entry name" value="Hypothetical protein PA1492"/>
    <property type="match status" value="1"/>
</dbReference>
<evidence type="ECO:0000313" key="2">
    <source>
        <dbReference type="EMBL" id="MDL0089270.1"/>
    </source>
</evidence>
<dbReference type="RefSeq" id="WP_284937928.1">
    <property type="nucleotide sequence ID" value="NZ_JANURM010000010.1"/>
</dbReference>
<keyword evidence="2" id="KW-0413">Isomerase</keyword>
<organism evidence="2 3">
    <name type="scientific">Campylobacter gastrosuis</name>
    <dbReference type="NCBI Taxonomy" id="2974576"/>
    <lineage>
        <taxon>Bacteria</taxon>
        <taxon>Pseudomonadati</taxon>
        <taxon>Campylobacterota</taxon>
        <taxon>Epsilonproteobacteria</taxon>
        <taxon>Campylobacterales</taxon>
        <taxon>Campylobacteraceae</taxon>
        <taxon>Campylobacter</taxon>
    </lineage>
</organism>
<evidence type="ECO:0000313" key="3">
    <source>
        <dbReference type="Proteomes" id="UP001173801"/>
    </source>
</evidence>
<sequence length="120" mass="13629">MSKMTMRLVYVATPYSGLRGVSEINRPFLARKIAKNACEMVKKAGYMPISPVLAFSEIFDEQKDREHALKAGLELLSHCSYAYFYDLHPDSHLSEGMKKEREYARELGITELDLDGGFGF</sequence>
<feature type="domain" description="DUF7768" evidence="1">
    <location>
        <begin position="8"/>
        <end position="109"/>
    </location>
</feature>
<evidence type="ECO:0000259" key="1">
    <source>
        <dbReference type="Pfam" id="PF24963"/>
    </source>
</evidence>
<gene>
    <name evidence="2" type="ORF">NYG85_07820</name>
</gene>
<dbReference type="GO" id="GO:0016853">
    <property type="term" value="F:isomerase activity"/>
    <property type="evidence" value="ECO:0007669"/>
    <property type="project" value="UniProtKB-KW"/>
</dbReference>
<dbReference type="Proteomes" id="UP001173801">
    <property type="component" value="Unassembled WGS sequence"/>
</dbReference>
<reference evidence="2" key="2">
    <citation type="journal article" date="2023" name="Microorganisms">
        <title>Isolation and Genomic Characteristics of Cat-Borne Campylobacter felis sp. nov. and Sheep-Borne Campylobacter ovis sp. nov.</title>
        <authorList>
            <person name="Wang H."/>
            <person name="Li Y."/>
            <person name="Gu Y."/>
            <person name="Zhou G."/>
            <person name="Chen X."/>
            <person name="Zhang X."/>
            <person name="Shao Z."/>
            <person name="Zhang J."/>
            <person name="Zhang M."/>
        </authorList>
    </citation>
    <scope>NUCLEOTIDE SEQUENCE</scope>
    <source>
        <strain evidence="2">PS10</strain>
    </source>
</reference>
<accession>A0ABT7HRD2</accession>
<protein>
    <submittedName>
        <fullName evidence="2">Sugar phosphate isomerase/epimerase</fullName>
    </submittedName>
</protein>
<name>A0ABT7HRD2_9BACT</name>
<dbReference type="InterPro" id="IPR056670">
    <property type="entry name" value="DUF7768"/>
</dbReference>